<comment type="caution">
    <text evidence="2">The sequence shown here is derived from an EMBL/GenBank/DDBJ whole genome shotgun (WGS) entry which is preliminary data.</text>
</comment>
<dbReference type="Proteomes" id="UP001462640">
    <property type="component" value="Unassembled WGS sequence"/>
</dbReference>
<dbReference type="PANTHER" id="PTHR43130">
    <property type="entry name" value="ARAC-FAMILY TRANSCRIPTIONAL REGULATOR"/>
    <property type="match status" value="1"/>
</dbReference>
<dbReference type="EMBL" id="JBDPZC010000015">
    <property type="protein sequence ID" value="MEO3715515.1"/>
    <property type="molecule type" value="Genomic_DNA"/>
</dbReference>
<sequence length="202" mass="21514">MQMNVGILIFDEVELLDMAGPYEVFTTAARVHGRSQPAGTPPLFNVFTLARSAAPVQARAGLRLQPDCTLDDHPPLDCAIVPGGVVDAELGQAALMDWIAAQAGSARLLASVCTGALLLAQAGVLDGLEATTHREDVDALRALRPGLRVLEGRRWVDAGRIVSSAGISAGIDMSLHLVERLQGRELALRTARQLEFDWTEAA</sequence>
<dbReference type="CDD" id="cd03139">
    <property type="entry name" value="GATase1_PfpI_2"/>
    <property type="match status" value="1"/>
</dbReference>
<dbReference type="InterPro" id="IPR029062">
    <property type="entry name" value="Class_I_gatase-like"/>
</dbReference>
<dbReference type="Pfam" id="PF01965">
    <property type="entry name" value="DJ-1_PfpI"/>
    <property type="match status" value="1"/>
</dbReference>
<evidence type="ECO:0000313" key="3">
    <source>
        <dbReference type="Proteomes" id="UP001462640"/>
    </source>
</evidence>
<protein>
    <submittedName>
        <fullName evidence="2">DJ-1/PfpI family protein</fullName>
        <ecNumber evidence="2">4.2.1.-</ecNumber>
    </submittedName>
</protein>
<dbReference type="GO" id="GO:0016829">
    <property type="term" value="F:lyase activity"/>
    <property type="evidence" value="ECO:0007669"/>
    <property type="project" value="UniProtKB-KW"/>
</dbReference>
<dbReference type="InterPro" id="IPR002818">
    <property type="entry name" value="DJ-1/PfpI"/>
</dbReference>
<keyword evidence="3" id="KW-1185">Reference proteome</keyword>
<evidence type="ECO:0000259" key="1">
    <source>
        <dbReference type="Pfam" id="PF01965"/>
    </source>
</evidence>
<name>A0ABV0GKE6_9BURK</name>
<dbReference type="SUPFAM" id="SSF52317">
    <property type="entry name" value="Class I glutamine amidotransferase-like"/>
    <property type="match status" value="1"/>
</dbReference>
<dbReference type="PANTHER" id="PTHR43130:SF14">
    <property type="entry name" value="DJ-1_PFPI DOMAIN-CONTAINING PROTEIN"/>
    <property type="match status" value="1"/>
</dbReference>
<gene>
    <name evidence="2" type="ORF">ABDJ40_22305</name>
</gene>
<feature type="domain" description="DJ-1/PfpI" evidence="1">
    <location>
        <begin position="4"/>
        <end position="179"/>
    </location>
</feature>
<dbReference type="Gene3D" id="3.40.50.880">
    <property type="match status" value="1"/>
</dbReference>
<organism evidence="2 3">
    <name type="scientific">Roseateles flavus</name>
    <dbReference type="NCBI Taxonomy" id="3149041"/>
    <lineage>
        <taxon>Bacteria</taxon>
        <taxon>Pseudomonadati</taxon>
        <taxon>Pseudomonadota</taxon>
        <taxon>Betaproteobacteria</taxon>
        <taxon>Burkholderiales</taxon>
        <taxon>Sphaerotilaceae</taxon>
        <taxon>Roseateles</taxon>
    </lineage>
</organism>
<dbReference type="RefSeq" id="WP_347613021.1">
    <property type="nucleotide sequence ID" value="NZ_JBDPZC010000015.1"/>
</dbReference>
<dbReference type="InterPro" id="IPR052158">
    <property type="entry name" value="INH-QAR"/>
</dbReference>
<dbReference type="EC" id="4.2.1.-" evidence="2"/>
<keyword evidence="2" id="KW-0456">Lyase</keyword>
<proteinExistence type="predicted"/>
<reference evidence="2 3" key="1">
    <citation type="submission" date="2024-05" db="EMBL/GenBank/DDBJ databases">
        <title>Roseateles sp. 2.12 16S ribosomal RNA gene Genome sequencing and assembly.</title>
        <authorList>
            <person name="Woo H."/>
        </authorList>
    </citation>
    <scope>NUCLEOTIDE SEQUENCE [LARGE SCALE GENOMIC DNA]</scope>
    <source>
        <strain evidence="2 3">2.12</strain>
    </source>
</reference>
<evidence type="ECO:0000313" key="2">
    <source>
        <dbReference type="EMBL" id="MEO3715515.1"/>
    </source>
</evidence>
<accession>A0ABV0GKE6</accession>